<dbReference type="InterPro" id="IPR009003">
    <property type="entry name" value="Peptidase_S1_PA"/>
</dbReference>
<dbReference type="Pfam" id="PF13365">
    <property type="entry name" value="Trypsin_2"/>
    <property type="match status" value="1"/>
</dbReference>
<evidence type="ECO:0000313" key="1">
    <source>
        <dbReference type="EMBL" id="MBL0686046.1"/>
    </source>
</evidence>
<dbReference type="Proteomes" id="UP000651057">
    <property type="component" value="Unassembled WGS sequence"/>
</dbReference>
<accession>A0A937A116</accession>
<protein>
    <submittedName>
        <fullName evidence="1">Trypsin-like peptidase domain-containing protein</fullName>
    </submittedName>
</protein>
<dbReference type="Gene3D" id="2.40.10.120">
    <property type="match status" value="1"/>
</dbReference>
<sequence>METQQAREYYNSFGPAVAYVEIENKKGDIEIGTAYHVGEGVFVTARHVVDVRKIKKIGTVKNVMSGPEENGSYTVTAFAGELNIVSGPFFHSDENVDLACFMVDRKDLPAIPLGGHLDDWLGDEMVLHSTLILGYPRIPMSGGVNLFAAIAEVNTVVDKYTGGHPHFILSCMARGGFSGGVSINEYGFAMGVIVESLINDHAPAELGYFAVISVEPIYTMLSELEIMPECVKEMWYNDDGTNLWDKDYTVDIPEDNDEPF</sequence>
<proteinExistence type="predicted"/>
<evidence type="ECO:0000313" key="2">
    <source>
        <dbReference type="Proteomes" id="UP000651057"/>
    </source>
</evidence>
<dbReference type="AlphaFoldDB" id="A0A937A116"/>
<organism evidence="1 2">
    <name type="scientific">Aquimarina mytili</name>
    <dbReference type="NCBI Taxonomy" id="874423"/>
    <lineage>
        <taxon>Bacteria</taxon>
        <taxon>Pseudomonadati</taxon>
        <taxon>Bacteroidota</taxon>
        <taxon>Flavobacteriia</taxon>
        <taxon>Flavobacteriales</taxon>
        <taxon>Flavobacteriaceae</taxon>
        <taxon>Aquimarina</taxon>
    </lineage>
</organism>
<comment type="caution">
    <text evidence="1">The sequence shown here is derived from an EMBL/GenBank/DDBJ whole genome shotgun (WGS) entry which is preliminary data.</text>
</comment>
<dbReference type="SUPFAM" id="SSF50494">
    <property type="entry name" value="Trypsin-like serine proteases"/>
    <property type="match status" value="1"/>
</dbReference>
<keyword evidence="2" id="KW-1185">Reference proteome</keyword>
<name>A0A937A116_9FLAO</name>
<reference evidence="1" key="1">
    <citation type="submission" date="2021-01" db="EMBL/GenBank/DDBJ databases">
        <authorList>
            <person name="Zhong Y.L."/>
        </authorList>
    </citation>
    <scope>NUCLEOTIDE SEQUENCE</scope>
    <source>
        <strain evidence="1">KCTC 23302</strain>
    </source>
</reference>
<gene>
    <name evidence="1" type="ORF">JJQ60_21140</name>
</gene>
<dbReference type="EMBL" id="JAERQJ010000017">
    <property type="protein sequence ID" value="MBL0686046.1"/>
    <property type="molecule type" value="Genomic_DNA"/>
</dbReference>
<dbReference type="RefSeq" id="WP_201924584.1">
    <property type="nucleotide sequence ID" value="NZ_BAABAX010000013.1"/>
</dbReference>